<keyword evidence="14" id="KW-1185">Reference proteome</keyword>
<dbReference type="Pfam" id="PF06750">
    <property type="entry name" value="A24_N_bact"/>
    <property type="match status" value="1"/>
</dbReference>
<accession>A0ABW2AYX7</accession>
<comment type="similarity">
    <text evidence="2 8">Belongs to the peptidase A24 family.</text>
</comment>
<evidence type="ECO:0000313" key="14">
    <source>
        <dbReference type="Proteomes" id="UP001596353"/>
    </source>
</evidence>
<evidence type="ECO:0000256" key="4">
    <source>
        <dbReference type="ARBA" id="ARBA00022519"/>
    </source>
</evidence>
<feature type="transmembrane region" description="Helical" evidence="10">
    <location>
        <begin position="6"/>
        <end position="26"/>
    </location>
</feature>
<feature type="transmembrane region" description="Helical" evidence="10">
    <location>
        <begin position="77"/>
        <end position="95"/>
    </location>
</feature>
<name>A0ABW2AYX7_9RHOB</name>
<keyword evidence="9" id="KW-0511">Multifunctional enzyme</keyword>
<dbReference type="Gene3D" id="1.20.120.1220">
    <property type="match status" value="1"/>
</dbReference>
<feature type="domain" description="Prepilin type IV endopeptidase peptidase" evidence="11">
    <location>
        <begin position="107"/>
        <end position="215"/>
    </location>
</feature>
<keyword evidence="3" id="KW-1003">Cell membrane</keyword>
<dbReference type="EMBL" id="JBHSWG010000001">
    <property type="protein sequence ID" value="MFC6758556.1"/>
    <property type="molecule type" value="Genomic_DNA"/>
</dbReference>
<evidence type="ECO:0000256" key="9">
    <source>
        <dbReference type="RuleBase" id="RU003794"/>
    </source>
</evidence>
<keyword evidence="4" id="KW-0997">Cell inner membrane</keyword>
<dbReference type="Pfam" id="PF01478">
    <property type="entry name" value="Peptidase_A24"/>
    <property type="match status" value="1"/>
</dbReference>
<keyword evidence="6 10" id="KW-1133">Transmembrane helix</keyword>
<keyword evidence="9" id="KW-0645">Protease</keyword>
<evidence type="ECO:0000256" key="5">
    <source>
        <dbReference type="ARBA" id="ARBA00022692"/>
    </source>
</evidence>
<feature type="domain" description="Prepilin peptidase A24 N-terminal" evidence="12">
    <location>
        <begin position="13"/>
        <end position="92"/>
    </location>
</feature>
<evidence type="ECO:0000259" key="11">
    <source>
        <dbReference type="Pfam" id="PF01478"/>
    </source>
</evidence>
<feature type="transmembrane region" description="Helical" evidence="10">
    <location>
        <begin position="231"/>
        <end position="248"/>
    </location>
</feature>
<evidence type="ECO:0000256" key="2">
    <source>
        <dbReference type="ARBA" id="ARBA00005801"/>
    </source>
</evidence>
<feature type="transmembrane region" description="Helical" evidence="10">
    <location>
        <begin position="154"/>
        <end position="173"/>
    </location>
</feature>
<reference evidence="14" key="1">
    <citation type="journal article" date="2019" name="Int. J. Syst. Evol. Microbiol.">
        <title>The Global Catalogue of Microorganisms (GCM) 10K type strain sequencing project: providing services to taxonomists for standard genome sequencing and annotation.</title>
        <authorList>
            <consortium name="The Broad Institute Genomics Platform"/>
            <consortium name="The Broad Institute Genome Sequencing Center for Infectious Disease"/>
            <person name="Wu L."/>
            <person name="Ma J."/>
        </authorList>
    </citation>
    <scope>NUCLEOTIDE SEQUENCE [LARGE SCALE GENOMIC DNA]</scope>
    <source>
        <strain evidence="14">CCUG 66188</strain>
    </source>
</reference>
<evidence type="ECO:0000256" key="7">
    <source>
        <dbReference type="ARBA" id="ARBA00023136"/>
    </source>
</evidence>
<evidence type="ECO:0000256" key="1">
    <source>
        <dbReference type="ARBA" id="ARBA00004429"/>
    </source>
</evidence>
<evidence type="ECO:0000256" key="6">
    <source>
        <dbReference type="ARBA" id="ARBA00022989"/>
    </source>
</evidence>
<keyword evidence="5 9" id="KW-0812">Transmembrane</keyword>
<dbReference type="InterPro" id="IPR000045">
    <property type="entry name" value="Prepilin_IV_endopep_pep"/>
</dbReference>
<evidence type="ECO:0000313" key="13">
    <source>
        <dbReference type="EMBL" id="MFC6758556.1"/>
    </source>
</evidence>
<dbReference type="InterPro" id="IPR014032">
    <property type="entry name" value="Peptidase_A24A_bac"/>
</dbReference>
<comment type="subcellular location">
    <subcellularLocation>
        <location evidence="1">Cell inner membrane</location>
        <topology evidence="1">Multi-pass membrane protein</topology>
    </subcellularLocation>
    <subcellularLocation>
        <location evidence="9">Cell membrane</location>
        <topology evidence="9">Multi-pass membrane protein</topology>
    </subcellularLocation>
</comment>
<feature type="transmembrane region" description="Helical" evidence="10">
    <location>
        <begin position="129"/>
        <end position="147"/>
    </location>
</feature>
<comment type="caution">
    <text evidence="13">The sequence shown here is derived from an EMBL/GenBank/DDBJ whole genome shotgun (WGS) entry which is preliminary data.</text>
</comment>
<evidence type="ECO:0000256" key="8">
    <source>
        <dbReference type="RuleBase" id="RU003793"/>
    </source>
</evidence>
<feature type="transmembrane region" description="Helical" evidence="10">
    <location>
        <begin position="102"/>
        <end position="123"/>
    </location>
</feature>
<dbReference type="InterPro" id="IPR050882">
    <property type="entry name" value="Prepilin_peptidase/N-MTase"/>
</dbReference>
<evidence type="ECO:0000256" key="3">
    <source>
        <dbReference type="ARBA" id="ARBA00022475"/>
    </source>
</evidence>
<keyword evidence="7 10" id="KW-0472">Membrane</keyword>
<organism evidence="13 14">
    <name type="scientific">Sulfitobacter porphyrae</name>
    <dbReference type="NCBI Taxonomy" id="1246864"/>
    <lineage>
        <taxon>Bacteria</taxon>
        <taxon>Pseudomonadati</taxon>
        <taxon>Pseudomonadota</taxon>
        <taxon>Alphaproteobacteria</taxon>
        <taxon>Rhodobacterales</taxon>
        <taxon>Roseobacteraceae</taxon>
        <taxon>Sulfitobacter</taxon>
    </lineage>
</organism>
<keyword evidence="9" id="KW-0808">Transferase</keyword>
<proteinExistence type="inferred from homology"/>
<comment type="catalytic activity">
    <reaction evidence="9">
        <text>Typically cleaves a -Gly-|-Phe- bond to release an N-terminal, basic peptide of 5-8 residues from type IV prepilin, and then N-methylates the new N-terminal amino group, the methyl donor being S-adenosyl-L-methionine.</text>
        <dbReference type="EC" id="3.4.23.43"/>
    </reaction>
</comment>
<evidence type="ECO:0000259" key="12">
    <source>
        <dbReference type="Pfam" id="PF06750"/>
    </source>
</evidence>
<gene>
    <name evidence="13" type="ORF">ACFQFQ_02010</name>
</gene>
<dbReference type="InterPro" id="IPR010627">
    <property type="entry name" value="Prepilin_pept_A24_N"/>
</dbReference>
<protein>
    <recommendedName>
        <fullName evidence="9">Prepilin leader peptidase/N-methyltransferase</fullName>
        <ecNumber evidence="9">2.1.1.-</ecNumber>
        <ecNumber evidence="9">3.4.23.43</ecNumber>
    </recommendedName>
</protein>
<dbReference type="PANTHER" id="PTHR30487">
    <property type="entry name" value="TYPE 4 PREPILIN-LIKE PROTEINS LEADER PEPTIDE-PROCESSING ENZYME"/>
    <property type="match status" value="1"/>
</dbReference>
<dbReference type="PANTHER" id="PTHR30487:SF0">
    <property type="entry name" value="PREPILIN LEADER PEPTIDASE_N-METHYLTRANSFERASE-RELATED"/>
    <property type="match status" value="1"/>
</dbReference>
<dbReference type="Proteomes" id="UP001596353">
    <property type="component" value="Unassembled WGS sequence"/>
</dbReference>
<feature type="transmembrane region" description="Helical" evidence="10">
    <location>
        <begin position="199"/>
        <end position="219"/>
    </location>
</feature>
<dbReference type="PRINTS" id="PR00864">
    <property type="entry name" value="PREPILNPTASE"/>
</dbReference>
<keyword evidence="9 13" id="KW-0378">Hydrolase</keyword>
<evidence type="ECO:0000256" key="10">
    <source>
        <dbReference type="SAM" id="Phobius"/>
    </source>
</evidence>
<sequence>MTGAQPLLLLVILLGPAIGSFLAMLVDRLPRGEDTVLRASGCRSCGAALKAWQMVPILSFLIQRGRCKNCGAAIPSWLLYLELICLGFGILAVLRGGGATEVVLSAAFLWLLAALATADLMWFRLFDPLTVALALVAFAMALAPQGVGLEQAALGAALGAGSFAALRWGYWLVRRREGLGLGDVKLMVGLGAFSGPYDLPLLVLLAAVTALVVALGQRLVNRQSLAADRPLPFGAALCAAAAMLWLTGPQLAPMAW</sequence>
<dbReference type="EC" id="3.4.23.43" evidence="9"/>
<comment type="function">
    <text evidence="9">Plays an essential role in type IV pili and type II pseudopili formation by proteolytically removing the leader sequence from substrate proteins and subsequently monomethylating the alpha-amino group of the newly exposed N-terminal phenylalanine.</text>
</comment>
<dbReference type="GO" id="GO:0016787">
    <property type="term" value="F:hydrolase activity"/>
    <property type="evidence" value="ECO:0007669"/>
    <property type="project" value="UniProtKB-KW"/>
</dbReference>
<keyword evidence="9" id="KW-0489">Methyltransferase</keyword>
<dbReference type="EC" id="2.1.1.-" evidence="9"/>